<dbReference type="SUPFAM" id="SSF56935">
    <property type="entry name" value="Porins"/>
    <property type="match status" value="1"/>
</dbReference>
<dbReference type="PROSITE" id="PS52016">
    <property type="entry name" value="TONB_DEPENDENT_REC_3"/>
    <property type="match status" value="1"/>
</dbReference>
<feature type="chain" id="PRO_5020765631" evidence="8">
    <location>
        <begin position="29"/>
        <end position="1002"/>
    </location>
</feature>
<dbReference type="InterPro" id="IPR023997">
    <property type="entry name" value="TonB-dep_OMP_SusC/RagA_CS"/>
</dbReference>
<organism evidence="10 11">
    <name type="scientific">Gelidibacter gilvus</name>
    <dbReference type="NCBI Taxonomy" id="59602"/>
    <lineage>
        <taxon>Bacteria</taxon>
        <taxon>Pseudomonadati</taxon>
        <taxon>Bacteroidota</taxon>
        <taxon>Flavobacteriia</taxon>
        <taxon>Flavobacteriales</taxon>
        <taxon>Flavobacteriaceae</taxon>
        <taxon>Gelidibacter</taxon>
    </lineage>
</organism>
<dbReference type="GO" id="GO:0009279">
    <property type="term" value="C:cell outer membrane"/>
    <property type="evidence" value="ECO:0007669"/>
    <property type="project" value="UniProtKB-SubCell"/>
</dbReference>
<dbReference type="InterPro" id="IPR037066">
    <property type="entry name" value="Plug_dom_sf"/>
</dbReference>
<evidence type="ECO:0000313" key="11">
    <source>
        <dbReference type="Proteomes" id="UP000289792"/>
    </source>
</evidence>
<evidence type="ECO:0000256" key="2">
    <source>
        <dbReference type="ARBA" id="ARBA00022448"/>
    </source>
</evidence>
<evidence type="ECO:0000256" key="6">
    <source>
        <dbReference type="ARBA" id="ARBA00023237"/>
    </source>
</evidence>
<dbReference type="RefSeq" id="WP_129018578.1">
    <property type="nucleotide sequence ID" value="NZ_SDDZ01000014.1"/>
</dbReference>
<dbReference type="Gene3D" id="2.170.130.10">
    <property type="entry name" value="TonB-dependent receptor, plug domain"/>
    <property type="match status" value="1"/>
</dbReference>
<gene>
    <name evidence="10" type="ORF">ESZ48_16355</name>
</gene>
<evidence type="ECO:0000259" key="9">
    <source>
        <dbReference type="Pfam" id="PF07715"/>
    </source>
</evidence>
<name>A0A4Q0XFD4_9FLAO</name>
<keyword evidence="11" id="KW-1185">Reference proteome</keyword>
<dbReference type="InterPro" id="IPR036942">
    <property type="entry name" value="Beta-barrel_TonB_sf"/>
</dbReference>
<dbReference type="AlphaFoldDB" id="A0A4Q0XFD4"/>
<evidence type="ECO:0000256" key="3">
    <source>
        <dbReference type="ARBA" id="ARBA00022452"/>
    </source>
</evidence>
<dbReference type="InterPro" id="IPR039426">
    <property type="entry name" value="TonB-dep_rcpt-like"/>
</dbReference>
<comment type="caution">
    <text evidence="10">The sequence shown here is derived from an EMBL/GenBank/DDBJ whole genome shotgun (WGS) entry which is preliminary data.</text>
</comment>
<sequence>MKNILLFKSNSRFCCLLIIQLLCLPIFAFQQQSITGIISDVSGALPGASVLIKGTTTGTLSDEKGYYAIQANSGDVLVFSHLGYKTVEIKLINQPNIDVLLKEDIEQLAAVEITGGYYALAERTKTGNVTKIGTDQLQQQVIHSPMEALQGRVTGIEIEARSGLRGHAPIVTIRGQSSLRGIVVNSPLYIIDGIQIDNSEIISLTQLYSGTGVDPLASLDPSLIESIEILKDADATAIYGSRGANGVIIINTKRGQAGKTKFELQSETGVSWVGKFLKLMNTQQYLEMRREAFENDEVTPTPANAPDLLLWGQNGYTDWQKELIGGKAEFQKYQATISGGSDQTSFLLSGGIQKEGTVFPGDFGFHNNNLLANINHRSQDKRLQLNTSINYGYRKSNLFDAGIFVNNGIRLAPNAPALFDEKGNVNWEVDEHGNPTFDNPITGLVNPNVNRILSFHWNGQIRYNLFKDLYVGVNLGFNHAENDDKQLLYKKSSNPLYMSSSRSTTNQRLVNRRNLSIEPLVKYSLNFKKHKISSLIGTTFQKNKNTNKHLRGVDYFSESQVGNIALAREKNISTHNLIKYHYAALFARIGYSYADKYYLNLTGRRDGSSRFGENNRFGNFGAIAVAWEFYKESLAEETMSWLSYGKLRGSYGTTGSDNVGDYQYRNTYSQIRLQSGSLSSGGLVSSRLHNPYYQWEKNTKLELNFDWGLWKDKVILSTSWYRNRSDNQLIGMSLPSTTGFNSVPGNFPATVENTGWEIVLQTTPIQTSSFVWNSNLNLTIPKNRLVDFPGLESSSYAPIYEIGKSLNIRKHYHYTGINSGTGKNTYQDINSDGIINYEDQQVITDLSNKFYGGWNNTFQYKNWSFSFLLEFTKQKGTDPLVFFGTSGSSHNMPIEILDRWHISNPIGKHPAYTQNFDADYYDYIASDAIIVDASFVRMKSLSLHYQLPVNILHNLKLQQAQIYLNAQNLFTLTPYKGYDAQSPDGLNLPTLTSVHLGIKLVL</sequence>
<dbReference type="EMBL" id="SDDZ01000014">
    <property type="protein sequence ID" value="RXJ45389.1"/>
    <property type="molecule type" value="Genomic_DNA"/>
</dbReference>
<evidence type="ECO:0000256" key="7">
    <source>
        <dbReference type="PROSITE-ProRule" id="PRU01360"/>
    </source>
</evidence>
<dbReference type="OrthoDB" id="9768177at2"/>
<dbReference type="Gene3D" id="2.40.170.20">
    <property type="entry name" value="TonB-dependent receptor, beta-barrel domain"/>
    <property type="match status" value="1"/>
</dbReference>
<accession>A0A4Q0XFD4</accession>
<evidence type="ECO:0000256" key="1">
    <source>
        <dbReference type="ARBA" id="ARBA00004571"/>
    </source>
</evidence>
<evidence type="ECO:0000256" key="4">
    <source>
        <dbReference type="ARBA" id="ARBA00022692"/>
    </source>
</evidence>
<dbReference type="Proteomes" id="UP000289792">
    <property type="component" value="Unassembled WGS sequence"/>
</dbReference>
<evidence type="ECO:0000256" key="8">
    <source>
        <dbReference type="SAM" id="SignalP"/>
    </source>
</evidence>
<dbReference type="InterPro" id="IPR008969">
    <property type="entry name" value="CarboxyPept-like_regulatory"/>
</dbReference>
<dbReference type="NCBIfam" id="TIGR04057">
    <property type="entry name" value="SusC_RagA_signa"/>
    <property type="match status" value="1"/>
</dbReference>
<keyword evidence="2 7" id="KW-0813">Transport</keyword>
<keyword evidence="8" id="KW-0732">Signal</keyword>
<evidence type="ECO:0000313" key="10">
    <source>
        <dbReference type="EMBL" id="RXJ45389.1"/>
    </source>
</evidence>
<dbReference type="Pfam" id="PF07715">
    <property type="entry name" value="Plug"/>
    <property type="match status" value="1"/>
</dbReference>
<comment type="similarity">
    <text evidence="7">Belongs to the TonB-dependent receptor family.</text>
</comment>
<protein>
    <submittedName>
        <fullName evidence="10">SusC/RagA family TonB-linked outer membrane protein</fullName>
    </submittedName>
</protein>
<keyword evidence="4 7" id="KW-0812">Transmembrane</keyword>
<dbReference type="Gene3D" id="2.60.40.1120">
    <property type="entry name" value="Carboxypeptidase-like, regulatory domain"/>
    <property type="match status" value="1"/>
</dbReference>
<dbReference type="NCBIfam" id="TIGR04056">
    <property type="entry name" value="OMP_RagA_SusC"/>
    <property type="match status" value="1"/>
</dbReference>
<dbReference type="InterPro" id="IPR023996">
    <property type="entry name" value="TonB-dep_OMP_SusC/RagA"/>
</dbReference>
<feature type="signal peptide" evidence="8">
    <location>
        <begin position="1"/>
        <end position="28"/>
    </location>
</feature>
<dbReference type="InterPro" id="IPR012910">
    <property type="entry name" value="Plug_dom"/>
</dbReference>
<reference evidence="10 11" key="1">
    <citation type="submission" date="2019-01" db="EMBL/GenBank/DDBJ databases">
        <title>Genome sequence of the Antarctic species Gelidibacter gilvus ACAM 158(T).</title>
        <authorList>
            <person name="Bowman J.P."/>
        </authorList>
    </citation>
    <scope>NUCLEOTIDE SEQUENCE [LARGE SCALE GENOMIC DNA]</scope>
    <source>
        <strain evidence="10 11">IC158</strain>
    </source>
</reference>
<keyword evidence="6 7" id="KW-0998">Cell outer membrane</keyword>
<keyword evidence="5 7" id="KW-0472">Membrane</keyword>
<proteinExistence type="inferred from homology"/>
<keyword evidence="3 7" id="KW-1134">Transmembrane beta strand</keyword>
<dbReference type="Pfam" id="PF13715">
    <property type="entry name" value="CarbopepD_reg_2"/>
    <property type="match status" value="1"/>
</dbReference>
<evidence type="ECO:0000256" key="5">
    <source>
        <dbReference type="ARBA" id="ARBA00023136"/>
    </source>
</evidence>
<dbReference type="SUPFAM" id="SSF49464">
    <property type="entry name" value="Carboxypeptidase regulatory domain-like"/>
    <property type="match status" value="1"/>
</dbReference>
<feature type="domain" description="TonB-dependent receptor plug" evidence="9">
    <location>
        <begin position="123"/>
        <end position="247"/>
    </location>
</feature>
<comment type="subcellular location">
    <subcellularLocation>
        <location evidence="1 7">Cell outer membrane</location>
        <topology evidence="1 7">Multi-pass membrane protein</topology>
    </subcellularLocation>
</comment>